<reference evidence="3" key="1">
    <citation type="submission" date="2025-08" db="UniProtKB">
        <authorList>
            <consortium name="RefSeq"/>
        </authorList>
    </citation>
    <scope>IDENTIFICATION</scope>
</reference>
<organism evidence="2 3">
    <name type="scientific">Octopus sinensis</name>
    <name type="common">East Asian common octopus</name>
    <dbReference type="NCBI Taxonomy" id="2607531"/>
    <lineage>
        <taxon>Eukaryota</taxon>
        <taxon>Metazoa</taxon>
        <taxon>Spiralia</taxon>
        <taxon>Lophotrochozoa</taxon>
        <taxon>Mollusca</taxon>
        <taxon>Cephalopoda</taxon>
        <taxon>Coleoidea</taxon>
        <taxon>Octopodiformes</taxon>
        <taxon>Octopoda</taxon>
        <taxon>Incirrata</taxon>
        <taxon>Octopodidae</taxon>
        <taxon>Octopus</taxon>
    </lineage>
</organism>
<evidence type="ECO:0000313" key="2">
    <source>
        <dbReference type="Proteomes" id="UP000515154"/>
    </source>
</evidence>
<protein>
    <submittedName>
        <fullName evidence="3">Uncharacterized protein K02A2.6-like</fullName>
    </submittedName>
</protein>
<dbReference type="SUPFAM" id="SSF53098">
    <property type="entry name" value="Ribonuclease H-like"/>
    <property type="match status" value="1"/>
</dbReference>
<dbReference type="PROSITE" id="PS50994">
    <property type="entry name" value="INTEGRASE"/>
    <property type="match status" value="1"/>
</dbReference>
<dbReference type="PANTHER" id="PTHR37984:SF5">
    <property type="entry name" value="PROTEIN NYNRIN-LIKE"/>
    <property type="match status" value="1"/>
</dbReference>
<dbReference type="AlphaFoldDB" id="A0A6P7T968"/>
<name>A0A6P7T968_9MOLL</name>
<sequence length="150" mass="16479">MGWAYVPNISNILVIVDACSTWIEAFLCPNRSAETVKSKLLEVFARFGVPTDLVSDNGPEFLVLGNMLSSMGCRKIEALSYSPASNGAAERAIQTVKAALKHFDLKTRNFGNYLNKILFNHQSPLGGCKLSPARKLMKRPLRVAANHSLK</sequence>
<proteinExistence type="predicted"/>
<dbReference type="GO" id="GO:0003676">
    <property type="term" value="F:nucleic acid binding"/>
    <property type="evidence" value="ECO:0007669"/>
    <property type="project" value="InterPro"/>
</dbReference>
<dbReference type="Gene3D" id="3.30.420.10">
    <property type="entry name" value="Ribonuclease H-like superfamily/Ribonuclease H"/>
    <property type="match status" value="1"/>
</dbReference>
<evidence type="ECO:0000259" key="1">
    <source>
        <dbReference type="PROSITE" id="PS50994"/>
    </source>
</evidence>
<dbReference type="InterPro" id="IPR036397">
    <property type="entry name" value="RNaseH_sf"/>
</dbReference>
<dbReference type="InterPro" id="IPR001584">
    <property type="entry name" value="Integrase_cat-core"/>
</dbReference>
<dbReference type="RefSeq" id="XP_029646925.1">
    <property type="nucleotide sequence ID" value="XM_029791065.1"/>
</dbReference>
<dbReference type="GO" id="GO:0015074">
    <property type="term" value="P:DNA integration"/>
    <property type="evidence" value="ECO:0007669"/>
    <property type="project" value="InterPro"/>
</dbReference>
<accession>A0A6P7T968</accession>
<evidence type="ECO:0000313" key="3">
    <source>
        <dbReference type="RefSeq" id="XP_029646925.1"/>
    </source>
</evidence>
<dbReference type="InterPro" id="IPR050951">
    <property type="entry name" value="Retrovirus_Pol_polyprotein"/>
</dbReference>
<dbReference type="InterPro" id="IPR012337">
    <property type="entry name" value="RNaseH-like_sf"/>
</dbReference>
<feature type="domain" description="Integrase catalytic" evidence="1">
    <location>
        <begin position="1"/>
        <end position="148"/>
    </location>
</feature>
<dbReference type="Pfam" id="PF00665">
    <property type="entry name" value="rve"/>
    <property type="match status" value="1"/>
</dbReference>
<dbReference type="KEGG" id="osn:115220849"/>
<gene>
    <name evidence="3" type="primary">LOC115220849</name>
</gene>
<dbReference type="Proteomes" id="UP000515154">
    <property type="component" value="Linkage group LG1"/>
</dbReference>
<dbReference type="PANTHER" id="PTHR37984">
    <property type="entry name" value="PROTEIN CBG26694"/>
    <property type="match status" value="1"/>
</dbReference>
<keyword evidence="2" id="KW-1185">Reference proteome</keyword>